<evidence type="ECO:0000256" key="1">
    <source>
        <dbReference type="ARBA" id="ARBA00004377"/>
    </source>
</evidence>
<evidence type="ECO:0000256" key="4">
    <source>
        <dbReference type="ARBA" id="ARBA00022519"/>
    </source>
</evidence>
<evidence type="ECO:0000256" key="7">
    <source>
        <dbReference type="ARBA" id="ARBA00023136"/>
    </source>
</evidence>
<evidence type="ECO:0000259" key="8">
    <source>
        <dbReference type="Pfam" id="PF12019"/>
    </source>
</evidence>
<keyword evidence="10" id="KW-1185">Reference proteome</keyword>
<keyword evidence="6" id="KW-1133">Transmembrane helix</keyword>
<evidence type="ECO:0000256" key="5">
    <source>
        <dbReference type="ARBA" id="ARBA00022692"/>
    </source>
</evidence>
<keyword evidence="7" id="KW-0472">Membrane</keyword>
<name>W5YMA2_9GAMM</name>
<reference evidence="9 10" key="1">
    <citation type="journal article" date="2014" name="Genome Announc.">
        <title>Draft Genome Sequences of Marinobacter similis A3d10T and Marinobacter salarius R9SW1T.</title>
        <authorList>
            <person name="Ivanova E.P."/>
            <person name="Ng H.J."/>
            <person name="Webb H.K."/>
            <person name="Feng G."/>
            <person name="Oshima K."/>
            <person name="Hattori M."/>
            <person name="Ohkuma M."/>
            <person name="Sergeev A.F."/>
            <person name="Mikhailov V.V."/>
            <person name="Crawford R.J."/>
            <person name="Sawabe T."/>
        </authorList>
    </citation>
    <scope>NUCLEOTIDE SEQUENCE [LARGE SCALE GENOMIC DNA]</scope>
    <source>
        <strain evidence="9 10">A3d10</strain>
    </source>
</reference>
<dbReference type="AlphaFoldDB" id="W5YMA2"/>
<dbReference type="InterPro" id="IPR022346">
    <property type="entry name" value="T2SS_GspH"/>
</dbReference>
<comment type="subcellular location">
    <subcellularLocation>
        <location evidence="1">Cell inner membrane</location>
        <topology evidence="1">Single-pass membrane protein</topology>
    </subcellularLocation>
</comment>
<dbReference type="HOGENOM" id="CLU_1842742_0_0_6"/>
<gene>
    <name evidence="9" type="ORF">AU14_14115</name>
</gene>
<dbReference type="KEGG" id="msx:AU14_14115"/>
<evidence type="ECO:0000313" key="9">
    <source>
        <dbReference type="EMBL" id="AHI30170.1"/>
    </source>
</evidence>
<sequence>MRAGVVTVCGSTDNASCSGNAAWENGWIVFRDIDGDRSLEAADGDQLLKVGSALTGGNTLRIVDLSSDGGNWVQFASNGFPIPSAAGNASGTFVICDERGAAQARAVSVNVSGQTRLARDTGGTAGVLNDHDGNDISCP</sequence>
<dbReference type="Pfam" id="PF12019">
    <property type="entry name" value="GspH"/>
    <property type="match status" value="1"/>
</dbReference>
<keyword evidence="2" id="KW-1003">Cell membrane</keyword>
<dbReference type="GO" id="GO:0005886">
    <property type="term" value="C:plasma membrane"/>
    <property type="evidence" value="ECO:0007669"/>
    <property type="project" value="UniProtKB-SubCell"/>
</dbReference>
<keyword evidence="4" id="KW-0997">Cell inner membrane</keyword>
<organism evidence="9 10">
    <name type="scientific">Marinobacter similis</name>
    <dbReference type="NCBI Taxonomy" id="1420916"/>
    <lineage>
        <taxon>Bacteria</taxon>
        <taxon>Pseudomonadati</taxon>
        <taxon>Pseudomonadota</taxon>
        <taxon>Gammaproteobacteria</taxon>
        <taxon>Pseudomonadales</taxon>
        <taxon>Marinobacteraceae</taxon>
        <taxon>Marinobacter</taxon>
    </lineage>
</organism>
<dbReference type="GO" id="GO:0015628">
    <property type="term" value="P:protein secretion by the type II secretion system"/>
    <property type="evidence" value="ECO:0007669"/>
    <property type="project" value="InterPro"/>
</dbReference>
<protein>
    <recommendedName>
        <fullName evidence="8">General secretion pathway GspH domain-containing protein</fullName>
    </recommendedName>
</protein>
<keyword evidence="5" id="KW-0812">Transmembrane</keyword>
<evidence type="ECO:0000256" key="3">
    <source>
        <dbReference type="ARBA" id="ARBA00022481"/>
    </source>
</evidence>
<dbReference type="Proteomes" id="UP000061489">
    <property type="component" value="Chromosome"/>
</dbReference>
<dbReference type="Gene3D" id="3.55.40.10">
    <property type="entry name" value="minor pseudopilin epsh domain"/>
    <property type="match status" value="1"/>
</dbReference>
<feature type="domain" description="General secretion pathway GspH" evidence="8">
    <location>
        <begin position="2"/>
        <end position="113"/>
    </location>
</feature>
<proteinExistence type="predicted"/>
<dbReference type="STRING" id="1420916.AU14_14115"/>
<keyword evidence="3" id="KW-0488">Methylation</keyword>
<evidence type="ECO:0000313" key="10">
    <source>
        <dbReference type="Proteomes" id="UP000061489"/>
    </source>
</evidence>
<dbReference type="EMBL" id="CP007151">
    <property type="protein sequence ID" value="AHI30170.1"/>
    <property type="molecule type" value="Genomic_DNA"/>
</dbReference>
<dbReference type="GO" id="GO:0015627">
    <property type="term" value="C:type II protein secretion system complex"/>
    <property type="evidence" value="ECO:0007669"/>
    <property type="project" value="InterPro"/>
</dbReference>
<evidence type="ECO:0000256" key="2">
    <source>
        <dbReference type="ARBA" id="ARBA00022475"/>
    </source>
</evidence>
<accession>W5YMA2</accession>
<evidence type="ECO:0000256" key="6">
    <source>
        <dbReference type="ARBA" id="ARBA00022989"/>
    </source>
</evidence>
<dbReference type="RefSeq" id="WP_236744081.1">
    <property type="nucleotide sequence ID" value="NZ_CP007151.1"/>
</dbReference>